<dbReference type="AlphaFoldDB" id="A0A1H3CFE6"/>
<protein>
    <submittedName>
        <fullName evidence="2">Uncharacterized protein</fullName>
    </submittedName>
</protein>
<keyword evidence="3" id="KW-1185">Reference proteome</keyword>
<reference evidence="3" key="1">
    <citation type="submission" date="2016-10" db="EMBL/GenBank/DDBJ databases">
        <authorList>
            <person name="Varghese N."/>
            <person name="Submissions S."/>
        </authorList>
    </citation>
    <scope>NUCLEOTIDE SEQUENCE [LARGE SCALE GENOMIC DNA]</scope>
    <source>
        <strain evidence="3">CGMCC 4.3530</strain>
    </source>
</reference>
<evidence type="ECO:0000313" key="3">
    <source>
        <dbReference type="Proteomes" id="UP000199529"/>
    </source>
</evidence>
<evidence type="ECO:0000256" key="1">
    <source>
        <dbReference type="SAM" id="MobiDB-lite"/>
    </source>
</evidence>
<sequence>MGQRQVSGDSESDGAQVRQIGYASTRNPHWSIQVCTEHHRSPRREHLVTLTLEGAAGVEPIELTTDQAITLRDLLDKGATE</sequence>
<dbReference type="Proteomes" id="UP000199529">
    <property type="component" value="Unassembled WGS sequence"/>
</dbReference>
<evidence type="ECO:0000313" key="2">
    <source>
        <dbReference type="EMBL" id="SDX52877.1"/>
    </source>
</evidence>
<proteinExistence type="predicted"/>
<dbReference type="EMBL" id="FNOK01000012">
    <property type="protein sequence ID" value="SDX52877.1"/>
    <property type="molecule type" value="Genomic_DNA"/>
</dbReference>
<gene>
    <name evidence="2" type="ORF">SAMN05216215_101215</name>
</gene>
<accession>A0A1H3CFE6</accession>
<organism evidence="2 3">
    <name type="scientific">Saccharopolyspora shandongensis</name>
    <dbReference type="NCBI Taxonomy" id="418495"/>
    <lineage>
        <taxon>Bacteria</taxon>
        <taxon>Bacillati</taxon>
        <taxon>Actinomycetota</taxon>
        <taxon>Actinomycetes</taxon>
        <taxon>Pseudonocardiales</taxon>
        <taxon>Pseudonocardiaceae</taxon>
        <taxon>Saccharopolyspora</taxon>
    </lineage>
</organism>
<feature type="region of interest" description="Disordered" evidence="1">
    <location>
        <begin position="1"/>
        <end position="24"/>
    </location>
</feature>
<name>A0A1H3CFE6_9PSEU</name>